<evidence type="ECO:0000256" key="1">
    <source>
        <dbReference type="ARBA" id="ARBA00004651"/>
    </source>
</evidence>
<feature type="transmembrane region" description="Helical" evidence="11">
    <location>
        <begin position="109"/>
        <end position="130"/>
    </location>
</feature>
<feature type="transmembrane region" description="Helical" evidence="11">
    <location>
        <begin position="85"/>
        <end position="103"/>
    </location>
</feature>
<sequence length="350" mass="36698">MTSVAGRAGGRTDERVAAGGLLRRLLIRPELGAVVGMLVVFAFFASQSAVFRSPAGIANWLDPAATLGIMAVAIALLMIGGEFDLSAGVLTGTTGLIVVTLATRYGLDVWSAMLVALVVALGVGFCNGMMVTRTRLPSFIVTLGTFLMLQGVNLGVTKALTGTVQVSGLRRAAGFEEARAVLAGTIQIGGTPFRVAILWWLLVTAVATWVLMRTRAGNWIFAVGGDEQAARAVGVPAARTKIALFMTTAFAAWLVGSILALRYTSVQANIGIGQEFIYIIAAVIGGCLLTGGYGSAIGASIGAVIFGMADKGIVFLGWDADWFTFFLGGMLLLATLANRLVRRYAEEVRR</sequence>
<feature type="transmembrane region" description="Helical" evidence="11">
    <location>
        <begin position="195"/>
        <end position="212"/>
    </location>
</feature>
<reference evidence="12 13" key="1">
    <citation type="submission" date="2024-10" db="EMBL/GenBank/DDBJ databases">
        <title>The Natural Products Discovery Center: Release of the First 8490 Sequenced Strains for Exploring Actinobacteria Biosynthetic Diversity.</title>
        <authorList>
            <person name="Kalkreuter E."/>
            <person name="Kautsar S.A."/>
            <person name="Yang D."/>
            <person name="Bader C.D."/>
            <person name="Teijaro C.N."/>
            <person name="Fluegel L."/>
            <person name="Davis C.M."/>
            <person name="Simpson J.R."/>
            <person name="Lauterbach L."/>
            <person name="Steele A.D."/>
            <person name="Gui C."/>
            <person name="Meng S."/>
            <person name="Li G."/>
            <person name="Viehrig K."/>
            <person name="Ye F."/>
            <person name="Su P."/>
            <person name="Kiefer A.F."/>
            <person name="Nichols A."/>
            <person name="Cepeda A.J."/>
            <person name="Yan W."/>
            <person name="Fan B."/>
            <person name="Jiang Y."/>
            <person name="Adhikari A."/>
            <person name="Zheng C.-J."/>
            <person name="Schuster L."/>
            <person name="Cowan T.M."/>
            <person name="Smanski M.J."/>
            <person name="Chevrette M.G."/>
            <person name="De Carvalho L.P.S."/>
            <person name="Shen B."/>
        </authorList>
    </citation>
    <scope>NUCLEOTIDE SEQUENCE [LARGE SCALE GENOMIC DNA]</scope>
    <source>
        <strain evidence="12 13">NPDC049503</strain>
    </source>
</reference>
<feature type="transmembrane region" description="Helical" evidence="11">
    <location>
        <begin position="276"/>
        <end position="302"/>
    </location>
</feature>
<evidence type="ECO:0000256" key="11">
    <source>
        <dbReference type="SAM" id="Phobius"/>
    </source>
</evidence>
<dbReference type="InterPro" id="IPR001851">
    <property type="entry name" value="ABC_transp_permease"/>
</dbReference>
<evidence type="ECO:0000256" key="5">
    <source>
        <dbReference type="ARBA" id="ARBA00022597"/>
    </source>
</evidence>
<organism evidence="12 13">
    <name type="scientific">Nonomuraea indica</name>
    <dbReference type="NCBI Taxonomy" id="1581193"/>
    <lineage>
        <taxon>Bacteria</taxon>
        <taxon>Bacillati</taxon>
        <taxon>Actinomycetota</taxon>
        <taxon>Actinomycetes</taxon>
        <taxon>Streptosporangiales</taxon>
        <taxon>Streptosporangiaceae</taxon>
        <taxon>Nonomuraea</taxon>
    </lineage>
</organism>
<evidence type="ECO:0000313" key="12">
    <source>
        <dbReference type="EMBL" id="MFI7444605.1"/>
    </source>
</evidence>
<dbReference type="Proteomes" id="UP001612928">
    <property type="component" value="Unassembled WGS sequence"/>
</dbReference>
<evidence type="ECO:0000256" key="10">
    <source>
        <dbReference type="ARBA" id="ARBA00035686"/>
    </source>
</evidence>
<feature type="transmembrane region" description="Helical" evidence="11">
    <location>
        <begin position="57"/>
        <end position="78"/>
    </location>
</feature>
<name>A0ABW8ACV8_9ACTN</name>
<gene>
    <name evidence="12" type="ORF">ACIBP5_31935</name>
</gene>
<comment type="function">
    <text evidence="9">Part of the binding-protein-dependent transport system for D-xylose. Probably responsible for the translocation of the substrate across the membrane.</text>
</comment>
<keyword evidence="7 11" id="KW-1133">Transmembrane helix</keyword>
<evidence type="ECO:0000256" key="2">
    <source>
        <dbReference type="ARBA" id="ARBA00022448"/>
    </source>
</evidence>
<comment type="caution">
    <text evidence="12">The sequence shown here is derived from an EMBL/GenBank/DDBJ whole genome shotgun (WGS) entry which is preliminary data.</text>
</comment>
<keyword evidence="8 11" id="KW-0472">Membrane</keyword>
<dbReference type="PANTHER" id="PTHR32196:SF32">
    <property type="entry name" value="XYLOSE TRANSPORT SYSTEM PERMEASE PROTEIN XYLH"/>
    <property type="match status" value="1"/>
</dbReference>
<protein>
    <recommendedName>
        <fullName evidence="10">Xylose transport system permease protein XylH</fullName>
    </recommendedName>
</protein>
<evidence type="ECO:0000256" key="4">
    <source>
        <dbReference type="ARBA" id="ARBA00022519"/>
    </source>
</evidence>
<evidence type="ECO:0000256" key="6">
    <source>
        <dbReference type="ARBA" id="ARBA00022692"/>
    </source>
</evidence>
<dbReference type="CDD" id="cd06579">
    <property type="entry name" value="TM_PBP1_transp_AraH_like"/>
    <property type="match status" value="1"/>
</dbReference>
<feature type="transmembrane region" description="Helical" evidence="11">
    <location>
        <begin position="322"/>
        <end position="341"/>
    </location>
</feature>
<evidence type="ECO:0000313" key="13">
    <source>
        <dbReference type="Proteomes" id="UP001612928"/>
    </source>
</evidence>
<dbReference type="EMBL" id="JBITMB010000009">
    <property type="protein sequence ID" value="MFI7444605.1"/>
    <property type="molecule type" value="Genomic_DNA"/>
</dbReference>
<accession>A0ABW8ACV8</accession>
<keyword evidence="2" id="KW-0813">Transport</keyword>
<keyword evidence="4" id="KW-0997">Cell inner membrane</keyword>
<evidence type="ECO:0000256" key="3">
    <source>
        <dbReference type="ARBA" id="ARBA00022475"/>
    </source>
</evidence>
<proteinExistence type="predicted"/>
<dbReference type="PANTHER" id="PTHR32196">
    <property type="entry name" value="ABC TRANSPORTER PERMEASE PROTEIN YPHD-RELATED-RELATED"/>
    <property type="match status" value="1"/>
</dbReference>
<keyword evidence="3" id="KW-1003">Cell membrane</keyword>
<evidence type="ECO:0000256" key="8">
    <source>
        <dbReference type="ARBA" id="ARBA00023136"/>
    </source>
</evidence>
<feature type="transmembrane region" description="Helical" evidence="11">
    <location>
        <begin position="242"/>
        <end position="264"/>
    </location>
</feature>
<keyword evidence="5" id="KW-0762">Sugar transport</keyword>
<dbReference type="RefSeq" id="WP_245899540.1">
    <property type="nucleotide sequence ID" value="NZ_JBITMB010000009.1"/>
</dbReference>
<evidence type="ECO:0000256" key="9">
    <source>
        <dbReference type="ARBA" id="ARBA00035611"/>
    </source>
</evidence>
<keyword evidence="13" id="KW-1185">Reference proteome</keyword>
<dbReference type="Pfam" id="PF02653">
    <property type="entry name" value="BPD_transp_2"/>
    <property type="match status" value="1"/>
</dbReference>
<evidence type="ECO:0000256" key="7">
    <source>
        <dbReference type="ARBA" id="ARBA00022989"/>
    </source>
</evidence>
<comment type="subcellular location">
    <subcellularLocation>
        <location evidence="1">Cell membrane</location>
        <topology evidence="1">Multi-pass membrane protein</topology>
    </subcellularLocation>
</comment>
<keyword evidence="6 11" id="KW-0812">Transmembrane</keyword>
<feature type="transmembrane region" description="Helical" evidence="11">
    <location>
        <begin position="31"/>
        <end position="51"/>
    </location>
</feature>